<dbReference type="Pfam" id="PF08731">
    <property type="entry name" value="AFT"/>
    <property type="match status" value="1"/>
</dbReference>
<reference evidence="2 3" key="1">
    <citation type="journal article" date="2023" name="Nat. Commun.">
        <title>Origin of minicircular mitochondrial genomes in red algae.</title>
        <authorList>
            <person name="Lee Y."/>
            <person name="Cho C.H."/>
            <person name="Lee Y.M."/>
            <person name="Park S.I."/>
            <person name="Yang J.H."/>
            <person name="West J.A."/>
            <person name="Bhattacharya D."/>
            <person name="Yoon H.S."/>
        </authorList>
    </citation>
    <scope>NUCLEOTIDE SEQUENCE [LARGE SCALE GENOMIC DNA]</scope>
    <source>
        <strain evidence="2 3">CCMP1338</strain>
        <tissue evidence="2">Whole cell</tissue>
    </source>
</reference>
<gene>
    <name evidence="2" type="ORF">NDN08_005672</name>
</gene>
<feature type="region of interest" description="Disordered" evidence="1">
    <location>
        <begin position="245"/>
        <end position="286"/>
    </location>
</feature>
<proteinExistence type="predicted"/>
<dbReference type="GO" id="GO:0000981">
    <property type="term" value="F:DNA-binding transcription factor activity, RNA polymerase II-specific"/>
    <property type="evidence" value="ECO:0007669"/>
    <property type="project" value="InterPro"/>
</dbReference>
<organism evidence="2 3">
    <name type="scientific">Rhodosorus marinus</name>
    <dbReference type="NCBI Taxonomy" id="101924"/>
    <lineage>
        <taxon>Eukaryota</taxon>
        <taxon>Rhodophyta</taxon>
        <taxon>Stylonematophyceae</taxon>
        <taxon>Stylonematales</taxon>
        <taxon>Stylonemataceae</taxon>
        <taxon>Rhodosorus</taxon>
    </lineage>
</organism>
<dbReference type="GO" id="GO:0045944">
    <property type="term" value="P:positive regulation of transcription by RNA polymerase II"/>
    <property type="evidence" value="ECO:0007669"/>
    <property type="project" value="InterPro"/>
</dbReference>
<evidence type="ECO:0000313" key="3">
    <source>
        <dbReference type="Proteomes" id="UP001157974"/>
    </source>
</evidence>
<evidence type="ECO:0000313" key="2">
    <source>
        <dbReference type="EMBL" id="KAJ8908972.1"/>
    </source>
</evidence>
<evidence type="ECO:0000256" key="1">
    <source>
        <dbReference type="SAM" id="MobiDB-lite"/>
    </source>
</evidence>
<dbReference type="AlphaFoldDB" id="A0AAV8V4J3"/>
<dbReference type="Proteomes" id="UP001157974">
    <property type="component" value="Unassembled WGS sequence"/>
</dbReference>
<comment type="caution">
    <text evidence="2">The sequence shown here is derived from an EMBL/GenBank/DDBJ whole genome shotgun (WGS) entry which is preliminary data.</text>
</comment>
<keyword evidence="3" id="KW-1185">Reference proteome</keyword>
<name>A0AAV8V4J3_9RHOD</name>
<dbReference type="EMBL" id="JAMWBK010000001">
    <property type="protein sequence ID" value="KAJ8908972.1"/>
    <property type="molecule type" value="Genomic_DNA"/>
</dbReference>
<dbReference type="GO" id="GO:0010106">
    <property type="term" value="P:cellular response to iron ion starvation"/>
    <property type="evidence" value="ECO:0007669"/>
    <property type="project" value="InterPro"/>
</dbReference>
<feature type="compositionally biased region" description="Basic and acidic residues" evidence="1">
    <location>
        <begin position="268"/>
        <end position="286"/>
    </location>
</feature>
<sequence length="286" mass="33092">MDTVLPMTDYFAIGTFLGDSTDSRALCNEKIKDRARRNGFDIVIRSSDPFVMHYTCATKRRDGKEEQELQFSETSTRKKVKRKRVSRRVTQCPFSVTAKKIVKAHLDDLDKFCMSKRRENLLKIFHGRIPSKEELREGWYIAASHSVHMGHERSYSPTLRSTGYEAFEEDALDAYARDYATRSDYYFRNSTTSERTSLLNELSRREVLRTKKNSVISEKRAEPEPGTENRARVADLLNYPTIQHTANSELGSLATVEGPQRTPRKVRSQRERGQRNDPALDRDESR</sequence>
<protein>
    <submittedName>
        <fullName evidence="2">Uncharacterized protein</fullName>
    </submittedName>
</protein>
<dbReference type="InterPro" id="IPR014842">
    <property type="entry name" value="AFT"/>
</dbReference>
<accession>A0AAV8V4J3</accession>